<reference evidence="2" key="2">
    <citation type="submission" date="2009-09" db="EMBL/GenBank/DDBJ databases">
        <title>Complete sequence of chromosome of Candidatus Accumulibacter phosphatis clade IIA str. UW-1.</title>
        <authorList>
            <consortium name="US DOE Joint Genome Institute"/>
            <person name="Martin H.G."/>
            <person name="Ivanova N."/>
            <person name="Kunin V."/>
            <person name="Warnecke F."/>
            <person name="Barry K."/>
            <person name="He S."/>
            <person name="Salamov A."/>
            <person name="Szeto E."/>
            <person name="Dalin E."/>
            <person name="Pangilinan J.L."/>
            <person name="Lapidus A."/>
            <person name="Lowry S."/>
            <person name="Kyrpides N.C."/>
            <person name="McMahon K.D."/>
            <person name="Hugenholtz P."/>
        </authorList>
    </citation>
    <scope>NUCLEOTIDE SEQUENCE [LARGE SCALE GENOMIC DNA]</scope>
    <source>
        <strain evidence="2">UW-1</strain>
    </source>
</reference>
<accession>C7RR20</accession>
<reference evidence="2" key="1">
    <citation type="submission" date="2009-08" db="EMBL/GenBank/DDBJ databases">
        <authorList>
            <consortium name="US DOE Joint Genome Institute"/>
            <person name="Lucas S."/>
            <person name="Copeland A."/>
            <person name="Lapidus A."/>
            <person name="Glavina del Rio T."/>
            <person name="Dalin E."/>
            <person name="Tice H."/>
            <person name="Bruce D."/>
            <person name="Barry K."/>
            <person name="Pitluck S."/>
            <person name="Lowry S."/>
            <person name="Larimer F."/>
            <person name="Land M."/>
            <person name="Hauser L."/>
            <person name="Kyrpides N."/>
            <person name="Ivanova N."/>
            <person name="McMahon K.D."/>
            <person name="Hugenholtz P."/>
        </authorList>
    </citation>
    <scope>NUCLEOTIDE SEQUENCE</scope>
    <source>
        <strain evidence="2">UW-1</strain>
    </source>
</reference>
<name>C7RR20_ACCRE</name>
<gene>
    <name evidence="2" type="ordered locus">CAP2UW1_2412</name>
</gene>
<evidence type="ECO:0000256" key="1">
    <source>
        <dbReference type="SAM" id="Phobius"/>
    </source>
</evidence>
<dbReference type="KEGG" id="app:CAP2UW1_2412"/>
<proteinExistence type="predicted"/>
<organism evidence="2">
    <name type="scientific">Accumulibacter regalis</name>
    <dbReference type="NCBI Taxonomy" id="522306"/>
    <lineage>
        <taxon>Bacteria</taxon>
        <taxon>Pseudomonadati</taxon>
        <taxon>Pseudomonadota</taxon>
        <taxon>Betaproteobacteria</taxon>
        <taxon>Candidatus Accumulibacter</taxon>
    </lineage>
</organism>
<dbReference type="AlphaFoldDB" id="C7RR20"/>
<dbReference type="STRING" id="522306.CAP2UW1_2412"/>
<dbReference type="HOGENOM" id="CLU_3021211_0_0_4"/>
<protein>
    <submittedName>
        <fullName evidence="2">Uncharacterized protein</fullName>
    </submittedName>
</protein>
<keyword evidence="1" id="KW-1133">Transmembrane helix</keyword>
<keyword evidence="1" id="KW-0812">Transmembrane</keyword>
<dbReference type="EMBL" id="CP001715">
    <property type="protein sequence ID" value="ACV35701.1"/>
    <property type="molecule type" value="Genomic_DNA"/>
</dbReference>
<evidence type="ECO:0000313" key="2">
    <source>
        <dbReference type="EMBL" id="ACV35701.1"/>
    </source>
</evidence>
<feature type="transmembrane region" description="Helical" evidence="1">
    <location>
        <begin position="12"/>
        <end position="32"/>
    </location>
</feature>
<sequence length="55" mass="6203">MDSGSLASIDWGVVTLVALIAAGLVWSFVFFLRQNSKDLESLEETIESERRDDER</sequence>
<keyword evidence="1" id="KW-0472">Membrane</keyword>